<feature type="domain" description="Thiamine pyrophosphate enzyme TPP-binding" evidence="2">
    <location>
        <begin position="60"/>
        <end position="209"/>
    </location>
</feature>
<dbReference type="EMBL" id="UOGI01000163">
    <property type="protein sequence ID" value="VAX33124.1"/>
    <property type="molecule type" value="Genomic_DNA"/>
</dbReference>
<protein>
    <submittedName>
        <fullName evidence="3">2-oxoglutarate/2-oxoacid ferredoxin oxidoreductase, beta subunit</fullName>
        <ecNumber evidence="3">1.2.7.-</ecNumber>
    </submittedName>
</protein>
<dbReference type="GO" id="GO:0016625">
    <property type="term" value="F:oxidoreductase activity, acting on the aldehyde or oxo group of donors, iron-sulfur protein as acceptor"/>
    <property type="evidence" value="ECO:0007669"/>
    <property type="project" value="UniProtKB-ARBA"/>
</dbReference>
<dbReference type="Gene3D" id="3.40.50.970">
    <property type="match status" value="1"/>
</dbReference>
<dbReference type="EC" id="1.2.7.-" evidence="3"/>
<sequence>MIQVFKRPGSLKNVPFRFCPGCGHSIVHRLVAECIDELGIRERTIGTAPVGCAVFAYDYFNFDVIECAHGRPPAVATALKRVMPDNVVFSYQGDGDLASIGLGEIVHAANRGENLSVFFINNATYGMTGGQMAPTTLVGQKTTTTPAGRDPKSQGYPLPMSEMLATIEGAVLIARTAIDGIKGVKETRRLIKRSFQYQMEGRGFSMIEILS</sequence>
<dbReference type="AlphaFoldDB" id="A0A3B1DAG7"/>
<dbReference type="InterPro" id="IPR029061">
    <property type="entry name" value="THDP-binding"/>
</dbReference>
<dbReference type="InterPro" id="IPR011766">
    <property type="entry name" value="TPP_enzyme_TPP-bd"/>
</dbReference>
<name>A0A3B1DAG7_9ZZZZ</name>
<dbReference type="PANTHER" id="PTHR48084:SF3">
    <property type="entry name" value="SUBUNIT OF PYRUVATE:FLAVODOXIN OXIDOREDUCTASE"/>
    <property type="match status" value="1"/>
</dbReference>
<dbReference type="GO" id="GO:0045333">
    <property type="term" value="P:cellular respiration"/>
    <property type="evidence" value="ECO:0007669"/>
    <property type="project" value="UniProtKB-ARBA"/>
</dbReference>
<dbReference type="InterPro" id="IPR051457">
    <property type="entry name" value="2-oxoacid:Fd_oxidoreductase"/>
</dbReference>
<organism evidence="3">
    <name type="scientific">hydrothermal vent metagenome</name>
    <dbReference type="NCBI Taxonomy" id="652676"/>
    <lineage>
        <taxon>unclassified sequences</taxon>
        <taxon>metagenomes</taxon>
        <taxon>ecological metagenomes</taxon>
    </lineage>
</organism>
<proteinExistence type="predicted"/>
<accession>A0A3B1DAG7</accession>
<dbReference type="GO" id="GO:0030976">
    <property type="term" value="F:thiamine pyrophosphate binding"/>
    <property type="evidence" value="ECO:0007669"/>
    <property type="project" value="InterPro"/>
</dbReference>
<evidence type="ECO:0000259" key="2">
    <source>
        <dbReference type="Pfam" id="PF02775"/>
    </source>
</evidence>
<dbReference type="Pfam" id="PF02775">
    <property type="entry name" value="TPP_enzyme_C"/>
    <property type="match status" value="1"/>
</dbReference>
<gene>
    <name evidence="3" type="ORF">MNBD_NITROSPIRAE03-916</name>
</gene>
<evidence type="ECO:0000313" key="3">
    <source>
        <dbReference type="EMBL" id="VAX33124.1"/>
    </source>
</evidence>
<reference evidence="3" key="1">
    <citation type="submission" date="2018-06" db="EMBL/GenBank/DDBJ databases">
        <authorList>
            <person name="Zhirakovskaya E."/>
        </authorList>
    </citation>
    <scope>NUCLEOTIDE SEQUENCE</scope>
</reference>
<dbReference type="PANTHER" id="PTHR48084">
    <property type="entry name" value="2-OXOGLUTARATE OXIDOREDUCTASE SUBUNIT KORB-RELATED"/>
    <property type="match status" value="1"/>
</dbReference>
<keyword evidence="1 3" id="KW-0560">Oxidoreductase</keyword>
<evidence type="ECO:0000256" key="1">
    <source>
        <dbReference type="ARBA" id="ARBA00023002"/>
    </source>
</evidence>
<dbReference type="SUPFAM" id="SSF52518">
    <property type="entry name" value="Thiamin diphosphate-binding fold (THDP-binding)"/>
    <property type="match status" value="1"/>
</dbReference>
<feature type="non-terminal residue" evidence="3">
    <location>
        <position position="211"/>
    </location>
</feature>